<dbReference type="PANTHER" id="PTHR11783">
    <property type="entry name" value="SULFOTRANSFERASE SULT"/>
    <property type="match status" value="1"/>
</dbReference>
<dbReference type="GO" id="GO:0008146">
    <property type="term" value="F:sulfotransferase activity"/>
    <property type="evidence" value="ECO:0007669"/>
    <property type="project" value="InterPro"/>
</dbReference>
<name>A0AAN8V4Y4_9MAGN</name>
<evidence type="ECO:0000256" key="3">
    <source>
        <dbReference type="RuleBase" id="RU361155"/>
    </source>
</evidence>
<dbReference type="Gene3D" id="3.40.50.300">
    <property type="entry name" value="P-loop containing nucleotide triphosphate hydrolases"/>
    <property type="match status" value="1"/>
</dbReference>
<comment type="caution">
    <text evidence="6">The sequence shown here is derived from an EMBL/GenBank/DDBJ whole genome shotgun (WGS) entry which is preliminary data.</text>
</comment>
<dbReference type="Proteomes" id="UP001370490">
    <property type="component" value="Unassembled WGS sequence"/>
</dbReference>
<feature type="domain" description="Sulfotransferase" evidence="5">
    <location>
        <begin position="131"/>
        <end position="389"/>
    </location>
</feature>
<evidence type="ECO:0000313" key="6">
    <source>
        <dbReference type="EMBL" id="KAK6921042.1"/>
    </source>
</evidence>
<accession>A0AAN8V4Y4</accession>
<dbReference type="InterPro" id="IPR000863">
    <property type="entry name" value="Sulfotransferase_dom"/>
</dbReference>
<keyword evidence="4" id="KW-0472">Membrane</keyword>
<evidence type="ECO:0000256" key="4">
    <source>
        <dbReference type="SAM" id="Phobius"/>
    </source>
</evidence>
<protein>
    <recommendedName>
        <fullName evidence="3">Sulfotransferase</fullName>
        <ecNumber evidence="3">2.8.2.-</ecNumber>
    </recommendedName>
</protein>
<organism evidence="6 7">
    <name type="scientific">Dillenia turbinata</name>
    <dbReference type="NCBI Taxonomy" id="194707"/>
    <lineage>
        <taxon>Eukaryota</taxon>
        <taxon>Viridiplantae</taxon>
        <taxon>Streptophyta</taxon>
        <taxon>Embryophyta</taxon>
        <taxon>Tracheophyta</taxon>
        <taxon>Spermatophyta</taxon>
        <taxon>Magnoliopsida</taxon>
        <taxon>eudicotyledons</taxon>
        <taxon>Gunneridae</taxon>
        <taxon>Pentapetalae</taxon>
        <taxon>Dilleniales</taxon>
        <taxon>Dilleniaceae</taxon>
        <taxon>Dillenia</taxon>
    </lineage>
</organism>
<comment type="similarity">
    <text evidence="1 3">Belongs to the sulfotransferase 1 family.</text>
</comment>
<keyword evidence="2 3" id="KW-0808">Transferase</keyword>
<evidence type="ECO:0000256" key="2">
    <source>
        <dbReference type="ARBA" id="ARBA00022679"/>
    </source>
</evidence>
<keyword evidence="4" id="KW-0812">Transmembrane</keyword>
<dbReference type="EMBL" id="JBAMMX010000020">
    <property type="protein sequence ID" value="KAK6921042.1"/>
    <property type="molecule type" value="Genomic_DNA"/>
</dbReference>
<keyword evidence="4" id="KW-1133">Transmembrane helix</keyword>
<evidence type="ECO:0000256" key="1">
    <source>
        <dbReference type="ARBA" id="ARBA00005771"/>
    </source>
</evidence>
<reference evidence="6 7" key="1">
    <citation type="submission" date="2023-12" db="EMBL/GenBank/DDBJ databases">
        <title>A high-quality genome assembly for Dillenia turbinata (Dilleniales).</title>
        <authorList>
            <person name="Chanderbali A."/>
        </authorList>
    </citation>
    <scope>NUCLEOTIDE SEQUENCE [LARGE SCALE GENOMIC DNA]</scope>
    <source>
        <strain evidence="6">LSX21</strain>
        <tissue evidence="6">Leaf</tissue>
    </source>
</reference>
<dbReference type="Pfam" id="PF00685">
    <property type="entry name" value="Sulfotransfer_1"/>
    <property type="match status" value="1"/>
</dbReference>
<evidence type="ECO:0000259" key="5">
    <source>
        <dbReference type="Pfam" id="PF00685"/>
    </source>
</evidence>
<sequence>MTTVLMLIGLRKTIMSIFITWGALHLNFYKLVLLLLLNTKPAHRFIPTKVATAITLLSQMGPSLPSQQSNIIEENVNEKINQQFEELITTLPSDKGLIVPTLINYKGFWYPPISIFKGVLLMQDQFKARSTDIFLCSAPKTGTTWLKALTFATMNRSKFEFATHPLLTTVPHNCMPYLDAYITDHDVEALPSPRLLSSHSAYSLLPKSTRESPDCKIVYICRNPKDVFVSDYLFSMKLRAPMFPPISMEEAFDLFCKGVCLYGPYFEHVLGYWKARLESPEKILFLKYEEMRRDPVKHVKHLAEFLGKPFSAEEEKAGVIEEILKLCSFDKLTSLEVSKTGKVAFVPEIAIGNETFYRKGKVGDSKNHLTPEMIERLDKITEEKLKGTGFAFGE</sequence>
<dbReference type="AlphaFoldDB" id="A0AAN8V4Y4"/>
<dbReference type="EC" id="2.8.2.-" evidence="3"/>
<keyword evidence="7" id="KW-1185">Reference proteome</keyword>
<evidence type="ECO:0000313" key="7">
    <source>
        <dbReference type="Proteomes" id="UP001370490"/>
    </source>
</evidence>
<gene>
    <name evidence="6" type="ORF">RJ641_014720</name>
</gene>
<dbReference type="SUPFAM" id="SSF52540">
    <property type="entry name" value="P-loop containing nucleoside triphosphate hydrolases"/>
    <property type="match status" value="1"/>
</dbReference>
<feature type="transmembrane region" description="Helical" evidence="4">
    <location>
        <begin position="14"/>
        <end position="37"/>
    </location>
</feature>
<proteinExistence type="inferred from homology"/>
<dbReference type="InterPro" id="IPR027417">
    <property type="entry name" value="P-loop_NTPase"/>
</dbReference>